<dbReference type="GO" id="GO:0000155">
    <property type="term" value="F:phosphorelay sensor kinase activity"/>
    <property type="evidence" value="ECO:0007669"/>
    <property type="project" value="InterPro"/>
</dbReference>
<keyword evidence="4" id="KW-1133">Transmembrane helix</keyword>
<evidence type="ECO:0000256" key="4">
    <source>
        <dbReference type="SAM" id="Phobius"/>
    </source>
</evidence>
<evidence type="ECO:0000256" key="3">
    <source>
        <dbReference type="SAM" id="Coils"/>
    </source>
</evidence>
<feature type="transmembrane region" description="Helical" evidence="4">
    <location>
        <begin position="35"/>
        <end position="53"/>
    </location>
</feature>
<feature type="transmembrane region" description="Helical" evidence="4">
    <location>
        <begin position="177"/>
        <end position="200"/>
    </location>
</feature>
<feature type="transmembrane region" description="Helical" evidence="4">
    <location>
        <begin position="145"/>
        <end position="165"/>
    </location>
</feature>
<evidence type="ECO:0000256" key="1">
    <source>
        <dbReference type="ARBA" id="ARBA00000085"/>
    </source>
</evidence>
<keyword evidence="7" id="KW-1185">Reference proteome</keyword>
<dbReference type="InterPro" id="IPR036097">
    <property type="entry name" value="HisK_dim/P_sf"/>
</dbReference>
<feature type="transmembrane region" description="Helical" evidence="4">
    <location>
        <begin position="84"/>
        <end position="100"/>
    </location>
</feature>
<evidence type="ECO:0000313" key="6">
    <source>
        <dbReference type="EMBL" id="SNT28184.1"/>
    </source>
</evidence>
<comment type="catalytic activity">
    <reaction evidence="1">
        <text>ATP + protein L-histidine = ADP + protein N-phospho-L-histidine.</text>
        <dbReference type="EC" id="2.7.13.3"/>
    </reaction>
</comment>
<dbReference type="Pfam" id="PF00512">
    <property type="entry name" value="HisKA"/>
    <property type="match status" value="1"/>
</dbReference>
<dbReference type="Proteomes" id="UP000198393">
    <property type="component" value="Unassembled WGS sequence"/>
</dbReference>
<dbReference type="CDD" id="cd00082">
    <property type="entry name" value="HisKA"/>
    <property type="match status" value="1"/>
</dbReference>
<evidence type="ECO:0000256" key="2">
    <source>
        <dbReference type="ARBA" id="ARBA00012438"/>
    </source>
</evidence>
<feature type="domain" description="Signal transduction histidine kinase dimerisation/phosphoacceptor" evidence="5">
    <location>
        <begin position="279"/>
        <end position="328"/>
    </location>
</feature>
<keyword evidence="4" id="KW-0472">Membrane</keyword>
<gene>
    <name evidence="6" type="ORF">SAMN05421640_3155</name>
</gene>
<keyword evidence="4" id="KW-0812">Transmembrane</keyword>
<proteinExistence type="predicted"/>
<dbReference type="OrthoDB" id="9124519at2"/>
<reference evidence="6 7" key="1">
    <citation type="submission" date="2017-06" db="EMBL/GenBank/DDBJ databases">
        <authorList>
            <person name="Kim H.J."/>
            <person name="Triplett B.A."/>
        </authorList>
    </citation>
    <scope>NUCLEOTIDE SEQUENCE [LARGE SCALE GENOMIC DNA]</scope>
    <source>
        <strain evidence="6 7">DSM 19307</strain>
    </source>
</reference>
<dbReference type="Gene3D" id="1.10.287.130">
    <property type="match status" value="1"/>
</dbReference>
<accession>A0A239LF90</accession>
<dbReference type="EC" id="2.7.13.3" evidence="2"/>
<dbReference type="RefSeq" id="WP_089357831.1">
    <property type="nucleotide sequence ID" value="NZ_FZPD01000005.1"/>
</dbReference>
<sequence>MNQFIKRTWQKISNVGIDKISDADKARNVIISNRLVFIVFVIMWLLFLIHYQHNGWNTFSQFILFGNIGAFSVILLLNKIGLSLLSRIILSWMCSVYPFVSSIEVKLENEVPIEEPMYFMPRLFIMTTSIIPILVFNFKEKGGLTLGLMGSFVPLAFFDPIHQYLNIGYFQMGFDSISYFTFHSVTLSSYVIFIVATIFFKRENEKYERKNLSLIQSLEKKNDELTLKNTQIENQSKELESANYEIRLINANLEKAVNKRTKKLLDQATQFQMFSFKNSHELRAPLANVMGIIELLKDAESQAEINELLVLLNKSCEDLDKVVHEINEILNETYLKE</sequence>
<protein>
    <recommendedName>
        <fullName evidence="2">histidine kinase</fullName>
        <ecNumber evidence="2">2.7.13.3</ecNumber>
    </recommendedName>
</protein>
<dbReference type="AlphaFoldDB" id="A0A239LF90"/>
<feature type="transmembrane region" description="Helical" evidence="4">
    <location>
        <begin position="59"/>
        <end position="77"/>
    </location>
</feature>
<dbReference type="InterPro" id="IPR003661">
    <property type="entry name" value="HisK_dim/P_dom"/>
</dbReference>
<organism evidence="6 7">
    <name type="scientific">Ekhidna lutea</name>
    <dbReference type="NCBI Taxonomy" id="447679"/>
    <lineage>
        <taxon>Bacteria</taxon>
        <taxon>Pseudomonadati</taxon>
        <taxon>Bacteroidota</taxon>
        <taxon>Cytophagia</taxon>
        <taxon>Cytophagales</taxon>
        <taxon>Reichenbachiellaceae</taxon>
        <taxon>Ekhidna</taxon>
    </lineage>
</organism>
<feature type="transmembrane region" description="Helical" evidence="4">
    <location>
        <begin position="120"/>
        <end position="138"/>
    </location>
</feature>
<dbReference type="SUPFAM" id="SSF47384">
    <property type="entry name" value="Homodimeric domain of signal transducing histidine kinase"/>
    <property type="match status" value="1"/>
</dbReference>
<evidence type="ECO:0000259" key="5">
    <source>
        <dbReference type="Pfam" id="PF00512"/>
    </source>
</evidence>
<dbReference type="EMBL" id="FZPD01000005">
    <property type="protein sequence ID" value="SNT28184.1"/>
    <property type="molecule type" value="Genomic_DNA"/>
</dbReference>
<keyword evidence="3" id="KW-0175">Coiled coil</keyword>
<evidence type="ECO:0000313" key="7">
    <source>
        <dbReference type="Proteomes" id="UP000198393"/>
    </source>
</evidence>
<feature type="coiled-coil region" evidence="3">
    <location>
        <begin position="204"/>
        <end position="259"/>
    </location>
</feature>
<name>A0A239LF90_EKHLU</name>